<reference evidence="2 3" key="1">
    <citation type="journal article" date="2018" name="Biodegradation">
        <title>1,4-Dioxane degradation characteristics of Rhodococcus aetherivorans JCM 14343.</title>
        <authorList>
            <person name="Inoue D."/>
            <person name="Tsunoda T."/>
            <person name="Yamamoto N."/>
            <person name="Ike M."/>
            <person name="Sei K."/>
        </authorList>
    </citation>
    <scope>NUCLEOTIDE SEQUENCE [LARGE SCALE GENOMIC DNA]</scope>
    <source>
        <strain evidence="2 3">JCM 14343</strain>
    </source>
</reference>
<evidence type="ECO:0000313" key="2">
    <source>
        <dbReference type="EMBL" id="GES39487.1"/>
    </source>
</evidence>
<proteinExistence type="predicted"/>
<comment type="caution">
    <text evidence="2">The sequence shown here is derived from an EMBL/GenBank/DDBJ whole genome shotgun (WGS) entry which is preliminary data.</text>
</comment>
<evidence type="ECO:0000313" key="3">
    <source>
        <dbReference type="Proteomes" id="UP000325466"/>
    </source>
</evidence>
<evidence type="ECO:0000259" key="1">
    <source>
        <dbReference type="Pfam" id="PF12957"/>
    </source>
</evidence>
<dbReference type="Pfam" id="PF12957">
    <property type="entry name" value="DUF3846"/>
    <property type="match status" value="1"/>
</dbReference>
<name>A0ABQ0YSB1_9NOCA</name>
<accession>A0ABQ0YSB1</accession>
<dbReference type="InterPro" id="IPR024559">
    <property type="entry name" value="DUF3846"/>
</dbReference>
<dbReference type="Proteomes" id="UP000325466">
    <property type="component" value="Unassembled WGS sequence"/>
</dbReference>
<organism evidence="2 3">
    <name type="scientific">Rhodococcus aetherivorans</name>
    <dbReference type="NCBI Taxonomy" id="191292"/>
    <lineage>
        <taxon>Bacteria</taxon>
        <taxon>Bacillati</taxon>
        <taxon>Actinomycetota</taxon>
        <taxon>Actinomycetes</taxon>
        <taxon>Mycobacteriales</taxon>
        <taxon>Nocardiaceae</taxon>
        <taxon>Rhodococcus</taxon>
    </lineage>
</organism>
<keyword evidence="3" id="KW-1185">Reference proteome</keyword>
<feature type="domain" description="DUF3846" evidence="1">
    <location>
        <begin position="14"/>
        <end position="99"/>
    </location>
</feature>
<dbReference type="EMBL" id="BLAH01000117">
    <property type="protein sequence ID" value="GES39487.1"/>
    <property type="molecule type" value="Genomic_DNA"/>
</dbReference>
<gene>
    <name evidence="2" type="ORF">RAJCM14343_4760</name>
</gene>
<protein>
    <recommendedName>
        <fullName evidence="1">DUF3846 domain-containing protein</fullName>
    </recommendedName>
</protein>
<sequence>MDAEVGHMEFYAGDLSAMQGLVSGLVEAIDLNDYQATMWANEESKNLGLPINARASMFLWLSDPRWRFRDHIRGDVFITGLPDEEGDTQSMPMELFQLLFRTAKYRTEVQTGGDSWAGNRLEFEEYFEAAHAVLDLATRWRLVTHCRVVAA</sequence>